<dbReference type="AlphaFoldDB" id="A0A165P8B3"/>
<dbReference type="InParanoid" id="A0A165P8B3"/>
<sequence length="561" mass="62194">MCATATAESQDTTSPDASTLENFQIWATCNGGATILGHFIYRDTERFVDAPVVASAYVRPENERAEPVGIQNRLQQAELAHGDTTFRTRDAEGSQDASSQQEVLLYAQPARRVLSRGVGAMPLEILGDIFEFCRPYMPASVELRGRPEDILARQHQPFRLASVCWQWRAAAFACAAVWGHMELSLDNVTGETSSIWAAFLETCSERSKQTPLTIRLSRHRGSEPYDHQLLAILISHMPRCIAFHLDVHRILSDDSLSQLLSVRADNLESARLDMNVPAGWNGQPFAHSPLGELYIAHPGGMSLEPHNCSCNIVLQHLDITPGNVDATQFFDEVLRCGDDLGITLEYPLVRPGPVPLTRITCAGVEELHFELDDDAALERVAHQLDLPNLQDLSLNGYDESSNSRLAFLTGLGPLPKLVSLTVSGLSPKDFSRLATKVLFGFETLQYLSVDRTDIKRGVLSRLCTTLGARQGSDSLWMCPNLVCVRFGRECEFDGNCDEGTVIQLVEQRSKKGLKICMKYMGLSLTLGEKCRLDCEAKFVTYQSSSLLPVYSESDFMPYTLK</sequence>
<dbReference type="EMBL" id="KV425891">
    <property type="protein sequence ID" value="KZW01787.1"/>
    <property type="molecule type" value="Genomic_DNA"/>
</dbReference>
<proteinExistence type="predicted"/>
<dbReference type="Proteomes" id="UP000077266">
    <property type="component" value="Unassembled WGS sequence"/>
</dbReference>
<keyword evidence="2" id="KW-1185">Reference proteome</keyword>
<protein>
    <recommendedName>
        <fullName evidence="3">F-box domain-containing protein</fullName>
    </recommendedName>
</protein>
<evidence type="ECO:0000313" key="1">
    <source>
        <dbReference type="EMBL" id="KZW01787.1"/>
    </source>
</evidence>
<evidence type="ECO:0008006" key="3">
    <source>
        <dbReference type="Google" id="ProtNLM"/>
    </source>
</evidence>
<name>A0A165P8B3_EXIGL</name>
<evidence type="ECO:0000313" key="2">
    <source>
        <dbReference type="Proteomes" id="UP000077266"/>
    </source>
</evidence>
<dbReference type="SUPFAM" id="SSF52047">
    <property type="entry name" value="RNI-like"/>
    <property type="match status" value="1"/>
</dbReference>
<gene>
    <name evidence="1" type="ORF">EXIGLDRAFT_691011</name>
</gene>
<accession>A0A165P8B3</accession>
<dbReference type="OrthoDB" id="2269034at2759"/>
<dbReference type="Gene3D" id="3.80.10.10">
    <property type="entry name" value="Ribonuclease Inhibitor"/>
    <property type="match status" value="1"/>
</dbReference>
<organism evidence="1 2">
    <name type="scientific">Exidia glandulosa HHB12029</name>
    <dbReference type="NCBI Taxonomy" id="1314781"/>
    <lineage>
        <taxon>Eukaryota</taxon>
        <taxon>Fungi</taxon>
        <taxon>Dikarya</taxon>
        <taxon>Basidiomycota</taxon>
        <taxon>Agaricomycotina</taxon>
        <taxon>Agaricomycetes</taxon>
        <taxon>Auriculariales</taxon>
        <taxon>Exidiaceae</taxon>
        <taxon>Exidia</taxon>
    </lineage>
</organism>
<reference evidence="1 2" key="1">
    <citation type="journal article" date="2016" name="Mol. Biol. Evol.">
        <title>Comparative Genomics of Early-Diverging Mushroom-Forming Fungi Provides Insights into the Origins of Lignocellulose Decay Capabilities.</title>
        <authorList>
            <person name="Nagy L.G."/>
            <person name="Riley R."/>
            <person name="Tritt A."/>
            <person name="Adam C."/>
            <person name="Daum C."/>
            <person name="Floudas D."/>
            <person name="Sun H."/>
            <person name="Yadav J.S."/>
            <person name="Pangilinan J."/>
            <person name="Larsson K.H."/>
            <person name="Matsuura K."/>
            <person name="Barry K."/>
            <person name="Labutti K."/>
            <person name="Kuo R."/>
            <person name="Ohm R.A."/>
            <person name="Bhattacharya S.S."/>
            <person name="Shirouzu T."/>
            <person name="Yoshinaga Y."/>
            <person name="Martin F.M."/>
            <person name="Grigoriev I.V."/>
            <person name="Hibbett D.S."/>
        </authorList>
    </citation>
    <scope>NUCLEOTIDE SEQUENCE [LARGE SCALE GENOMIC DNA]</scope>
    <source>
        <strain evidence="1 2">HHB12029</strain>
    </source>
</reference>
<dbReference type="InterPro" id="IPR032675">
    <property type="entry name" value="LRR_dom_sf"/>
</dbReference>